<feature type="signal peptide" evidence="1">
    <location>
        <begin position="1"/>
        <end position="15"/>
    </location>
</feature>
<protein>
    <recommendedName>
        <fullName evidence="4">Secreted protein</fullName>
    </recommendedName>
</protein>
<evidence type="ECO:0000313" key="3">
    <source>
        <dbReference type="Proteomes" id="UP000265663"/>
    </source>
</evidence>
<dbReference type="AlphaFoldDB" id="A0A3M7M0E7"/>
<evidence type="ECO:0000256" key="1">
    <source>
        <dbReference type="SAM" id="SignalP"/>
    </source>
</evidence>
<evidence type="ECO:0008006" key="4">
    <source>
        <dbReference type="Google" id="ProtNLM"/>
    </source>
</evidence>
<sequence>MLLLVLVLLLGTVDSGVVATMCCVPLLNETRAAGSDGEVVMEMMFSRAVTMLETRVVMLLVLARPVVVLSVVTDCVSALRETRAVGSNREAVIDCVSVSKKTRAVGSNDSAVMAAVVLGATNVPASCSIARRSKGGGATWYPSSG</sequence>
<proteinExistence type="predicted"/>
<reference evidence="2 3" key="1">
    <citation type="journal article" date="2014" name="PLoS ONE">
        <title>De novo Genome Assembly of the Fungal Plant Pathogen Pyrenophora semeniperda.</title>
        <authorList>
            <person name="Soliai M.M."/>
            <person name="Meyer S.E."/>
            <person name="Udall J.A."/>
            <person name="Elzinga D.E."/>
            <person name="Hermansen R.A."/>
            <person name="Bodily P.M."/>
            <person name="Hart A.A."/>
            <person name="Coleman C.E."/>
        </authorList>
    </citation>
    <scope>NUCLEOTIDE SEQUENCE [LARGE SCALE GENOMIC DNA]</scope>
    <source>
        <strain evidence="2 3">CCB06</strain>
        <tissue evidence="2">Mycelium</tissue>
    </source>
</reference>
<evidence type="ECO:0000313" key="2">
    <source>
        <dbReference type="EMBL" id="RMZ67983.1"/>
    </source>
</evidence>
<organism evidence="2 3">
    <name type="scientific">Pyrenophora seminiperda CCB06</name>
    <dbReference type="NCBI Taxonomy" id="1302712"/>
    <lineage>
        <taxon>Eukaryota</taxon>
        <taxon>Fungi</taxon>
        <taxon>Dikarya</taxon>
        <taxon>Ascomycota</taxon>
        <taxon>Pezizomycotina</taxon>
        <taxon>Dothideomycetes</taxon>
        <taxon>Pleosporomycetidae</taxon>
        <taxon>Pleosporales</taxon>
        <taxon>Pleosporineae</taxon>
        <taxon>Pleosporaceae</taxon>
        <taxon>Pyrenophora</taxon>
    </lineage>
</organism>
<accession>A0A3M7M0E7</accession>
<gene>
    <name evidence="2" type="ORF">GMOD_00004086</name>
</gene>
<dbReference type="Proteomes" id="UP000265663">
    <property type="component" value="Unassembled WGS sequence"/>
</dbReference>
<dbReference type="EMBL" id="KE747814">
    <property type="protein sequence ID" value="RMZ67983.1"/>
    <property type="molecule type" value="Genomic_DNA"/>
</dbReference>
<keyword evidence="1" id="KW-0732">Signal</keyword>
<keyword evidence="3" id="KW-1185">Reference proteome</keyword>
<feature type="chain" id="PRO_5018198602" description="Secreted protein" evidence="1">
    <location>
        <begin position="16"/>
        <end position="145"/>
    </location>
</feature>
<name>A0A3M7M0E7_9PLEO</name>